<proteinExistence type="predicted"/>
<sequence length="45" mass="4747">MALVHPGKVPPARNEREIHPAICLLAGFGVICLAATSVHLLFGLL</sequence>
<keyword evidence="1" id="KW-0812">Transmembrane</keyword>
<feature type="transmembrane region" description="Helical" evidence="1">
    <location>
        <begin position="21"/>
        <end position="42"/>
    </location>
</feature>
<keyword evidence="1" id="KW-0472">Membrane</keyword>
<gene>
    <name evidence="2" type="ORF">HNP32_000064</name>
</gene>
<keyword evidence="1" id="KW-1133">Transmembrane helix</keyword>
<reference evidence="2 3" key="1">
    <citation type="submission" date="2020-08" db="EMBL/GenBank/DDBJ databases">
        <title>Functional genomics of gut bacteria from endangered species of beetles.</title>
        <authorList>
            <person name="Carlos-Shanley C."/>
        </authorList>
    </citation>
    <scope>NUCLEOTIDE SEQUENCE [LARGE SCALE GENOMIC DNA]</scope>
    <source>
        <strain evidence="2 3">S00123</strain>
    </source>
</reference>
<organism evidence="2 3">
    <name type="scientific">Brevundimonas bullata</name>
    <dbReference type="NCBI Taxonomy" id="13160"/>
    <lineage>
        <taxon>Bacteria</taxon>
        <taxon>Pseudomonadati</taxon>
        <taxon>Pseudomonadota</taxon>
        <taxon>Alphaproteobacteria</taxon>
        <taxon>Caulobacterales</taxon>
        <taxon>Caulobacteraceae</taxon>
        <taxon>Brevundimonas</taxon>
    </lineage>
</organism>
<evidence type="ECO:0000313" key="3">
    <source>
        <dbReference type="Proteomes" id="UP000539957"/>
    </source>
</evidence>
<name>A0A7W7ILY2_9CAUL</name>
<evidence type="ECO:0000313" key="2">
    <source>
        <dbReference type="EMBL" id="MBB4796350.1"/>
    </source>
</evidence>
<protein>
    <submittedName>
        <fullName evidence="2">Uncharacterized protein</fullName>
    </submittedName>
</protein>
<evidence type="ECO:0000256" key="1">
    <source>
        <dbReference type="SAM" id="Phobius"/>
    </source>
</evidence>
<dbReference type="EMBL" id="JACHKY010000001">
    <property type="protein sequence ID" value="MBB4796350.1"/>
    <property type="molecule type" value="Genomic_DNA"/>
</dbReference>
<dbReference type="Proteomes" id="UP000539957">
    <property type="component" value="Unassembled WGS sequence"/>
</dbReference>
<accession>A0A7W7ILY2</accession>
<keyword evidence="3" id="KW-1185">Reference proteome</keyword>
<dbReference type="RefSeq" id="WP_184265649.1">
    <property type="nucleotide sequence ID" value="NZ_JACHKY010000001.1"/>
</dbReference>
<dbReference type="AlphaFoldDB" id="A0A7W7ILY2"/>
<comment type="caution">
    <text evidence="2">The sequence shown here is derived from an EMBL/GenBank/DDBJ whole genome shotgun (WGS) entry which is preliminary data.</text>
</comment>